<feature type="compositionally biased region" description="Low complexity" evidence="1">
    <location>
        <begin position="166"/>
        <end position="181"/>
    </location>
</feature>
<protein>
    <recommendedName>
        <fullName evidence="2">Retrovirus-related Pol polyprotein from transposon TNT 1-94-like beta-barrel domain-containing protein</fullName>
    </recommendedName>
</protein>
<feature type="compositionally biased region" description="Polar residues" evidence="1">
    <location>
        <begin position="18"/>
        <end position="31"/>
    </location>
</feature>
<dbReference type="Pfam" id="PF22936">
    <property type="entry name" value="Pol_BBD"/>
    <property type="match status" value="1"/>
</dbReference>
<feature type="region of interest" description="Disordered" evidence="1">
    <location>
        <begin position="14"/>
        <end position="43"/>
    </location>
</feature>
<evidence type="ECO:0000313" key="4">
    <source>
        <dbReference type="Proteomes" id="UP001151760"/>
    </source>
</evidence>
<keyword evidence="4" id="KW-1185">Reference proteome</keyword>
<name>A0ABQ5FES1_9ASTR</name>
<comment type="caution">
    <text evidence="3">The sequence shown here is derived from an EMBL/GenBank/DDBJ whole genome shotgun (WGS) entry which is preliminary data.</text>
</comment>
<evidence type="ECO:0000256" key="1">
    <source>
        <dbReference type="SAM" id="MobiDB-lite"/>
    </source>
</evidence>
<accession>A0ABQ5FES1</accession>
<organism evidence="3 4">
    <name type="scientific">Tanacetum coccineum</name>
    <dbReference type="NCBI Taxonomy" id="301880"/>
    <lineage>
        <taxon>Eukaryota</taxon>
        <taxon>Viridiplantae</taxon>
        <taxon>Streptophyta</taxon>
        <taxon>Embryophyta</taxon>
        <taxon>Tracheophyta</taxon>
        <taxon>Spermatophyta</taxon>
        <taxon>Magnoliopsida</taxon>
        <taxon>eudicotyledons</taxon>
        <taxon>Gunneridae</taxon>
        <taxon>Pentapetalae</taxon>
        <taxon>asterids</taxon>
        <taxon>campanulids</taxon>
        <taxon>Asterales</taxon>
        <taxon>Asteraceae</taxon>
        <taxon>Asteroideae</taxon>
        <taxon>Anthemideae</taxon>
        <taxon>Anthemidinae</taxon>
        <taxon>Tanacetum</taxon>
    </lineage>
</organism>
<reference evidence="3" key="1">
    <citation type="journal article" date="2022" name="Int. J. Mol. Sci.">
        <title>Draft Genome of Tanacetum Coccineum: Genomic Comparison of Closely Related Tanacetum-Family Plants.</title>
        <authorList>
            <person name="Yamashiro T."/>
            <person name="Shiraishi A."/>
            <person name="Nakayama K."/>
            <person name="Satake H."/>
        </authorList>
    </citation>
    <scope>NUCLEOTIDE SEQUENCE</scope>
</reference>
<reference evidence="3" key="2">
    <citation type="submission" date="2022-01" db="EMBL/GenBank/DDBJ databases">
        <authorList>
            <person name="Yamashiro T."/>
            <person name="Shiraishi A."/>
            <person name="Satake H."/>
            <person name="Nakayama K."/>
        </authorList>
    </citation>
    <scope>NUCLEOTIDE SEQUENCE</scope>
</reference>
<gene>
    <name evidence="3" type="ORF">Tco_1005403</name>
</gene>
<dbReference type="Proteomes" id="UP001151760">
    <property type="component" value="Unassembled WGS sequence"/>
</dbReference>
<dbReference type="EMBL" id="BQNB010017325">
    <property type="protein sequence ID" value="GJT61870.1"/>
    <property type="molecule type" value="Genomic_DNA"/>
</dbReference>
<sequence>MFFELFGIRFPNRELVDPNQTDTGTEKSQTQEPEPEPEPSGLDEVKRFSVPIQVVFTLIYAGWTEISRFFVYGKARLKAILAQMYLDDALLGHDKMPLSWINDENKQNDHTILYSRDTLTLEEFYEALHAKEKMKHMVSYEGSSSQAEGVIVYSRQNDKNTNSNQKGRNSGNNMSKSKSGNWKPNNNYCKYYKYEDHDIYEYFKLKNKEKKYGTFKLKTNLNDKGKATFVASENFEGEVLVAYVGCGSVLMGDNPPYIIEGIASIQVKMFDGAIRAMEDARHVPGINRNLISLSTLNLKGCKDLGEAGVLNVLTGSLIVMKVDIKSANLYHIRGTTITCN</sequence>
<evidence type="ECO:0000259" key="2">
    <source>
        <dbReference type="Pfam" id="PF22936"/>
    </source>
</evidence>
<feature type="domain" description="Retrovirus-related Pol polyprotein from transposon TNT 1-94-like beta-barrel" evidence="2">
    <location>
        <begin position="246"/>
        <end position="301"/>
    </location>
</feature>
<dbReference type="InterPro" id="IPR054722">
    <property type="entry name" value="PolX-like_BBD"/>
</dbReference>
<proteinExistence type="predicted"/>
<feature type="region of interest" description="Disordered" evidence="1">
    <location>
        <begin position="155"/>
        <end position="181"/>
    </location>
</feature>
<evidence type="ECO:0000313" key="3">
    <source>
        <dbReference type="EMBL" id="GJT61870.1"/>
    </source>
</evidence>